<dbReference type="CDD" id="cd08492">
    <property type="entry name" value="PBP2_NikA_DppA_OppA_like_15"/>
    <property type="match status" value="1"/>
</dbReference>
<evidence type="ECO:0000256" key="4">
    <source>
        <dbReference type="SAM" id="SignalP"/>
    </source>
</evidence>
<dbReference type="Gene3D" id="3.40.190.10">
    <property type="entry name" value="Periplasmic binding protein-like II"/>
    <property type="match status" value="1"/>
</dbReference>
<dbReference type="PROSITE" id="PS01040">
    <property type="entry name" value="SBP_BACTERIAL_5"/>
    <property type="match status" value="1"/>
</dbReference>
<evidence type="ECO:0000256" key="2">
    <source>
        <dbReference type="ARBA" id="ARBA00005695"/>
    </source>
</evidence>
<reference evidence="6 7" key="1">
    <citation type="submission" date="2017-08" db="EMBL/GenBank/DDBJ databases">
        <title>Complete Genome Sequence of Streptomyces formicae KY5, the formicamycin producer.</title>
        <authorList>
            <person name="Holmes N.A."/>
            <person name="Devine R."/>
            <person name="Qin Z."/>
            <person name="Seipke R.F."/>
            <person name="Wilkinson B."/>
            <person name="Hutchings M.I."/>
        </authorList>
    </citation>
    <scope>NUCLEOTIDE SEQUENCE [LARGE SCALE GENOMIC DNA]</scope>
    <source>
        <strain evidence="6 7">KY5</strain>
    </source>
</reference>
<dbReference type="Gene3D" id="3.10.105.10">
    <property type="entry name" value="Dipeptide-binding Protein, Domain 3"/>
    <property type="match status" value="1"/>
</dbReference>
<dbReference type="GO" id="GO:0042597">
    <property type="term" value="C:periplasmic space"/>
    <property type="evidence" value="ECO:0007669"/>
    <property type="project" value="UniProtKB-ARBA"/>
</dbReference>
<dbReference type="AlphaFoldDB" id="A0A291Q402"/>
<dbReference type="InterPro" id="IPR030678">
    <property type="entry name" value="Peptide/Ni-bd"/>
</dbReference>
<dbReference type="Pfam" id="PF00496">
    <property type="entry name" value="SBP_bac_5"/>
    <property type="match status" value="1"/>
</dbReference>
<evidence type="ECO:0000313" key="6">
    <source>
        <dbReference type="EMBL" id="ATL26225.1"/>
    </source>
</evidence>
<feature type="signal peptide" evidence="4">
    <location>
        <begin position="1"/>
        <end position="35"/>
    </location>
</feature>
<dbReference type="KEGG" id="sfk:KY5_1207"/>
<sequence>MYLSTRSVARRPSARIRRPAAALCGVLLAGAGLSACDSGSAGAGVAGGSGGLTFATDTEPSCIDPAVSPLDVTALIDRNIFDSLVNASPDGKIHPWLAKSWSVSKDGRTYTFKLREGVKFHDGTPLDAAAVKASLDHVVDPKTKSSYAAGLLSAYDEARAENASTLRVALKRPDATLLQSLSTAYLGIQSPKALKDTATLCRNPVGTGPFTFAGWKQKQSIQLKNNDAYRWGPPTAAHTGPAKLPGLTIRFIQENAVRVGALNSGEVDVIGGLPAPNVRTLKRSPRLQVLSSQAPGGTYSVHLNPARGPLKDKRVRTAFLRSIDLDQLVKSVSFGQYDRAWSQLGPRTLGYDKRIEGSWAYDTELAGKLLDEAGWSKRDGEGYRVKDGKRLTVHWPFVPQLLREQRDILGQGIQAQAKKAGIQVRRDAKDTGTYSKQIFAGDADLWDSSNVRADPDVLRTLYASDQTLAKGGMNVFKVSDPKIDAWLRHGAATADRTARAKDYVKVQRRLRDEALVLPVYVPTYLVGAAKDVKGLSFEAASYPLFYDVSLGDS</sequence>
<evidence type="ECO:0000259" key="5">
    <source>
        <dbReference type="Pfam" id="PF00496"/>
    </source>
</evidence>
<gene>
    <name evidence="6" type="ORF">KY5_1207</name>
</gene>
<protein>
    <submittedName>
        <fullName evidence="6">Oligopeptide ABC transporter, periplasmic oligopeptide-binding protein OppA</fullName>
    </submittedName>
</protein>
<comment type="similarity">
    <text evidence="2">Belongs to the bacterial solute-binding protein 5 family.</text>
</comment>
<feature type="domain" description="Solute-binding protein family 5" evidence="5">
    <location>
        <begin position="92"/>
        <end position="463"/>
    </location>
</feature>
<evidence type="ECO:0000256" key="1">
    <source>
        <dbReference type="ARBA" id="ARBA00004193"/>
    </source>
</evidence>
<dbReference type="EMBL" id="CP022685">
    <property type="protein sequence ID" value="ATL26225.1"/>
    <property type="molecule type" value="Genomic_DNA"/>
</dbReference>
<name>A0A291Q402_9ACTN</name>
<dbReference type="Proteomes" id="UP000221011">
    <property type="component" value="Chromosome"/>
</dbReference>
<evidence type="ECO:0000256" key="3">
    <source>
        <dbReference type="ARBA" id="ARBA00022729"/>
    </source>
</evidence>
<organism evidence="6 7">
    <name type="scientific">Streptomyces formicae</name>
    <dbReference type="NCBI Taxonomy" id="1616117"/>
    <lineage>
        <taxon>Bacteria</taxon>
        <taxon>Bacillati</taxon>
        <taxon>Actinomycetota</taxon>
        <taxon>Actinomycetes</taxon>
        <taxon>Kitasatosporales</taxon>
        <taxon>Streptomycetaceae</taxon>
        <taxon>Streptomyces</taxon>
    </lineage>
</organism>
<dbReference type="GO" id="GO:0043190">
    <property type="term" value="C:ATP-binding cassette (ABC) transporter complex"/>
    <property type="evidence" value="ECO:0007669"/>
    <property type="project" value="InterPro"/>
</dbReference>
<comment type="subcellular location">
    <subcellularLocation>
        <location evidence="1">Cell membrane</location>
        <topology evidence="1">Lipid-anchor</topology>
    </subcellularLocation>
</comment>
<keyword evidence="3 4" id="KW-0732">Signal</keyword>
<accession>A0A291Q402</accession>
<dbReference type="InterPro" id="IPR039424">
    <property type="entry name" value="SBP_5"/>
</dbReference>
<keyword evidence="7" id="KW-1185">Reference proteome</keyword>
<dbReference type="PANTHER" id="PTHR30290">
    <property type="entry name" value="PERIPLASMIC BINDING COMPONENT OF ABC TRANSPORTER"/>
    <property type="match status" value="1"/>
</dbReference>
<feature type="chain" id="PRO_5039342592" evidence="4">
    <location>
        <begin position="36"/>
        <end position="553"/>
    </location>
</feature>
<dbReference type="InterPro" id="IPR000914">
    <property type="entry name" value="SBP_5_dom"/>
</dbReference>
<proteinExistence type="inferred from homology"/>
<dbReference type="GO" id="GO:1904680">
    <property type="term" value="F:peptide transmembrane transporter activity"/>
    <property type="evidence" value="ECO:0007669"/>
    <property type="project" value="TreeGrafter"/>
</dbReference>
<dbReference type="GO" id="GO:0015833">
    <property type="term" value="P:peptide transport"/>
    <property type="evidence" value="ECO:0007669"/>
    <property type="project" value="TreeGrafter"/>
</dbReference>
<dbReference type="SUPFAM" id="SSF53850">
    <property type="entry name" value="Periplasmic binding protein-like II"/>
    <property type="match status" value="1"/>
</dbReference>
<dbReference type="PIRSF" id="PIRSF002741">
    <property type="entry name" value="MppA"/>
    <property type="match status" value="1"/>
</dbReference>
<dbReference type="InterPro" id="IPR023765">
    <property type="entry name" value="SBP_5_CS"/>
</dbReference>
<evidence type="ECO:0000313" key="7">
    <source>
        <dbReference type="Proteomes" id="UP000221011"/>
    </source>
</evidence>